<dbReference type="HOGENOM" id="CLU_076902_11_1_2"/>
<keyword evidence="6" id="KW-1185">Reference proteome</keyword>
<dbReference type="KEGG" id="vdi:Vdis_2428"/>
<dbReference type="PANTHER" id="PTHR10553">
    <property type="entry name" value="SMALL NUCLEAR RIBONUCLEOPROTEIN"/>
    <property type="match status" value="1"/>
</dbReference>
<dbReference type="GO" id="GO:0003723">
    <property type="term" value="F:RNA binding"/>
    <property type="evidence" value="ECO:0007669"/>
    <property type="project" value="InterPro"/>
</dbReference>
<dbReference type="AlphaFoldDB" id="E1QRI0"/>
<dbReference type="Gene3D" id="2.30.30.100">
    <property type="match status" value="1"/>
</dbReference>
<keyword evidence="3 5" id="KW-0687">Ribonucleoprotein</keyword>
<reference evidence="5 6" key="1">
    <citation type="journal article" date="2010" name="Stand. Genomic Sci.">
        <title>Complete genome sequence of Vulcanisaeta distributa type strain (IC-017).</title>
        <authorList>
            <person name="Mavromatis K."/>
            <person name="Sikorski J."/>
            <person name="Pabst E."/>
            <person name="Teshima H."/>
            <person name="Lapidus A."/>
            <person name="Lucas S."/>
            <person name="Nolan M."/>
            <person name="Glavina Del Rio T."/>
            <person name="Cheng J.F."/>
            <person name="Bruce D."/>
            <person name="Goodwin L."/>
            <person name="Pitluck S."/>
            <person name="Liolios K."/>
            <person name="Ivanova N."/>
            <person name="Mikhailova N."/>
            <person name="Pati A."/>
            <person name="Chen A."/>
            <person name="Palaniappan K."/>
            <person name="Land M."/>
            <person name="Hauser L."/>
            <person name="Chang Y.J."/>
            <person name="Jeffries C.D."/>
            <person name="Rohde M."/>
            <person name="Spring S."/>
            <person name="Goker M."/>
            <person name="Wirth R."/>
            <person name="Woyke T."/>
            <person name="Bristow J."/>
            <person name="Eisen J.A."/>
            <person name="Markowitz V."/>
            <person name="Hugenholtz P."/>
            <person name="Klenk H.P."/>
            <person name="Kyrpides N.C."/>
        </authorList>
    </citation>
    <scope>NUCLEOTIDE SEQUENCE [LARGE SCALE GENOMIC DNA]</scope>
    <source>
        <strain evidence="6">DSM 14429 / JCM 11212 / NBRC 100878 / IC-017</strain>
    </source>
</reference>
<dbReference type="Pfam" id="PF01423">
    <property type="entry name" value="LSM"/>
    <property type="match status" value="1"/>
</dbReference>
<evidence type="ECO:0000259" key="4">
    <source>
        <dbReference type="PROSITE" id="PS52002"/>
    </source>
</evidence>
<gene>
    <name evidence="5" type="ordered locus">Vdis_2428</name>
</gene>
<dbReference type="InterPro" id="IPR010920">
    <property type="entry name" value="LSM_dom_sf"/>
</dbReference>
<comment type="similarity">
    <text evidence="1">Belongs to the snRNP Sm proteins family.</text>
</comment>
<evidence type="ECO:0000313" key="5">
    <source>
        <dbReference type="EMBL" id="ADN51794.1"/>
    </source>
</evidence>
<protein>
    <recommendedName>
        <fullName evidence="2">Putative snRNP Sm-like protein</fullName>
    </recommendedName>
</protein>
<reference evidence="6" key="2">
    <citation type="journal article" date="2010" name="Stand. Genomic Sci.">
        <title>Complete genome sequence of Vulcanisaeta distributa type strain (IC-017T).</title>
        <authorList>
            <person name="Mavromatis K."/>
            <person name="Sikorski J."/>
            <person name="Pabst E."/>
            <person name="Teshima H."/>
            <person name="Lapidus A."/>
            <person name="Lucas S."/>
            <person name="Nolan M."/>
            <person name="Glavina Del Rio T."/>
            <person name="Cheng J."/>
            <person name="Bruce D."/>
            <person name="Goodwin L."/>
            <person name="Pitluck S."/>
            <person name="Liolios K."/>
            <person name="Ivanova N."/>
            <person name="Mikhailova N."/>
            <person name="Pati A."/>
            <person name="Chen A."/>
            <person name="Palaniappan K."/>
            <person name="Land M."/>
            <person name="Hauser L."/>
            <person name="Chang Y."/>
            <person name="Jeffries C."/>
            <person name="Rohde M."/>
            <person name="Spring S."/>
            <person name="Goker M."/>
            <person name="Wirth R."/>
            <person name="Woyke T."/>
            <person name="Bristow J."/>
            <person name="Eisen J."/>
            <person name="Markowitz V."/>
            <person name="Hugenholtz P."/>
            <person name="Klenk H."/>
            <person name="Kyrpides N."/>
        </authorList>
    </citation>
    <scope>NUCLEOTIDE SEQUENCE [LARGE SCALE GENOMIC DNA]</scope>
    <source>
        <strain evidence="6">DSM 14429 / JCM 11212 / NBRC 100878 / IC-017</strain>
    </source>
</reference>
<organism evidence="5 6">
    <name type="scientific">Vulcanisaeta distributa (strain DSM 14429 / JCM 11212 / NBRC 100878 / IC-017)</name>
    <dbReference type="NCBI Taxonomy" id="572478"/>
    <lineage>
        <taxon>Archaea</taxon>
        <taxon>Thermoproteota</taxon>
        <taxon>Thermoprotei</taxon>
        <taxon>Thermoproteales</taxon>
        <taxon>Thermoproteaceae</taxon>
        <taxon>Vulcanisaeta</taxon>
    </lineage>
</organism>
<dbReference type="CDD" id="cd01731">
    <property type="entry name" value="archaeal_Sm1"/>
    <property type="match status" value="1"/>
</dbReference>
<dbReference type="RefSeq" id="WP_013337519.1">
    <property type="nucleotide sequence ID" value="NC_014537.1"/>
</dbReference>
<dbReference type="InterPro" id="IPR047575">
    <property type="entry name" value="Sm"/>
</dbReference>
<accession>E1QRI0</accession>
<dbReference type="PROSITE" id="PS52002">
    <property type="entry name" value="SM"/>
    <property type="match status" value="1"/>
</dbReference>
<dbReference type="GeneID" id="9753385"/>
<proteinExistence type="inferred from homology"/>
<dbReference type="Proteomes" id="UP000006681">
    <property type="component" value="Chromosome"/>
</dbReference>
<dbReference type="SUPFAM" id="SSF50182">
    <property type="entry name" value="Sm-like ribonucleoproteins"/>
    <property type="match status" value="1"/>
</dbReference>
<dbReference type="PANTHER" id="PTHR10553:SF5">
    <property type="entry name" value="U6 SNRNA-ASSOCIATED SM-LIKE PROTEIN LSM7"/>
    <property type="match status" value="1"/>
</dbReference>
<evidence type="ECO:0000256" key="2">
    <source>
        <dbReference type="ARBA" id="ARBA00021121"/>
    </source>
</evidence>
<dbReference type="InterPro" id="IPR044641">
    <property type="entry name" value="Lsm7/SmG-like"/>
</dbReference>
<dbReference type="SMART" id="SM00651">
    <property type="entry name" value="Sm"/>
    <property type="match status" value="1"/>
</dbReference>
<feature type="domain" description="Sm" evidence="4">
    <location>
        <begin position="7"/>
        <end position="77"/>
    </location>
</feature>
<sequence length="77" mass="8476">MPRCMEIVNEELQKSLNKVILVKLRNGTEIRGVLVGYDQHLNLLLTNTEEVNPKGGVKGGLMIIRGDTVLFISPATS</sequence>
<evidence type="ECO:0000256" key="3">
    <source>
        <dbReference type="ARBA" id="ARBA00023274"/>
    </source>
</evidence>
<dbReference type="InterPro" id="IPR001163">
    <property type="entry name" value="Sm_dom_euk/arc"/>
</dbReference>
<evidence type="ECO:0000313" key="6">
    <source>
        <dbReference type="Proteomes" id="UP000006681"/>
    </source>
</evidence>
<dbReference type="STRING" id="572478.Vdis_2428"/>
<dbReference type="EMBL" id="CP002100">
    <property type="protein sequence ID" value="ADN51794.1"/>
    <property type="molecule type" value="Genomic_DNA"/>
</dbReference>
<dbReference type="InterPro" id="IPR022901">
    <property type="entry name" value="snRNP_Sm-like_arc"/>
</dbReference>
<dbReference type="eggNOG" id="arCOG00998">
    <property type="taxonomic scope" value="Archaea"/>
</dbReference>
<dbReference type="GO" id="GO:1990904">
    <property type="term" value="C:ribonucleoprotein complex"/>
    <property type="evidence" value="ECO:0007669"/>
    <property type="project" value="UniProtKB-KW"/>
</dbReference>
<evidence type="ECO:0000256" key="1">
    <source>
        <dbReference type="ARBA" id="ARBA00006850"/>
    </source>
</evidence>
<name>E1QRI0_VULDI</name>